<keyword evidence="2" id="KW-0456">Lyase</keyword>
<reference evidence="3 4" key="1">
    <citation type="journal article" date="2024" name="J. Plant Pathol.">
        <title>Sequence and assembly of the genome of Seiridium unicorne, isolate CBS 538.82, causal agent of cypress canker disease.</title>
        <authorList>
            <person name="Scali E."/>
            <person name="Rocca G.D."/>
            <person name="Danti R."/>
            <person name="Garbelotto M."/>
            <person name="Barberini S."/>
            <person name="Baroncelli R."/>
            <person name="Emiliani G."/>
        </authorList>
    </citation>
    <scope>NUCLEOTIDE SEQUENCE [LARGE SCALE GENOMIC DNA]</scope>
    <source>
        <strain evidence="3 4">BM-138-508</strain>
    </source>
</reference>
<accession>A0ABR2UE93</accession>
<name>A0ABR2UE93_9PEZI</name>
<dbReference type="EMBL" id="JARVKF010000447">
    <property type="protein sequence ID" value="KAK9412857.1"/>
    <property type="molecule type" value="Genomic_DNA"/>
</dbReference>
<organism evidence="3 4">
    <name type="scientific">Seiridium unicorne</name>
    <dbReference type="NCBI Taxonomy" id="138068"/>
    <lineage>
        <taxon>Eukaryota</taxon>
        <taxon>Fungi</taxon>
        <taxon>Dikarya</taxon>
        <taxon>Ascomycota</taxon>
        <taxon>Pezizomycotina</taxon>
        <taxon>Sordariomycetes</taxon>
        <taxon>Xylariomycetidae</taxon>
        <taxon>Amphisphaeriales</taxon>
        <taxon>Sporocadaceae</taxon>
        <taxon>Seiridium</taxon>
    </lineage>
</organism>
<evidence type="ECO:0000313" key="4">
    <source>
        <dbReference type="Proteomes" id="UP001408356"/>
    </source>
</evidence>
<sequence length="424" mass="46112">MAKSSKTGLFTPPQPQTPGPFVLSLVQKEDGYPSPVLSGGINDLDAAVKGALSYNVPQLIEWKITNGQQFLSFVQGMLNWIPSENVQGKEIYWVLCLFYFVLDQGSLGTQQTTIDPSAIVDGLPQMTALSTWIVQFAQQMGTFADNAASLTANSFQTFELSPYFNISEAVLDLNDPQGKGGFSCFNKLFSRKLKTGTRPIWQPDDDTQIVFPADSTFDDFFPVDSDSLVTIKNVHWKISDLLVGSAHASDFAGGVWMHAFLGPSDYHRQHAPVAGTIVESFNIQGLAYLNVIAEEQDDGTHDLITVRGFDAPDNPGYEFMQLRGCIIIDNPTLGLVAVLPIGMAQVSSVVRTVNPGDTVTKGQEISYFQFGGSDIVVVFQQKANVTFTATPSRVGPNGEADYYPGEHGQVGHLLAVAKPISQEK</sequence>
<dbReference type="PANTHER" id="PTHR10067:SF13">
    <property type="entry name" value="PHOSPHATIDYLSERINE DECARBOXYLASE"/>
    <property type="match status" value="1"/>
</dbReference>
<evidence type="ECO:0000313" key="3">
    <source>
        <dbReference type="EMBL" id="KAK9412857.1"/>
    </source>
</evidence>
<gene>
    <name evidence="3" type="ORF">SUNI508_12270</name>
</gene>
<dbReference type="InterPro" id="IPR003817">
    <property type="entry name" value="PS_Dcarbxylase"/>
</dbReference>
<dbReference type="Pfam" id="PF02666">
    <property type="entry name" value="PS_Dcarbxylase"/>
    <property type="match status" value="1"/>
</dbReference>
<keyword evidence="1" id="KW-0210">Decarboxylase</keyword>
<keyword evidence="4" id="KW-1185">Reference proteome</keyword>
<dbReference type="Proteomes" id="UP001408356">
    <property type="component" value="Unassembled WGS sequence"/>
</dbReference>
<proteinExistence type="predicted"/>
<dbReference type="PANTHER" id="PTHR10067">
    <property type="entry name" value="PHOSPHATIDYLSERINE DECARBOXYLASE"/>
    <property type="match status" value="1"/>
</dbReference>
<protein>
    <submittedName>
        <fullName evidence="3">Phosphatidylserine decarboxylase-domain-containing protein</fullName>
    </submittedName>
</protein>
<comment type="caution">
    <text evidence="3">The sequence shown here is derived from an EMBL/GenBank/DDBJ whole genome shotgun (WGS) entry which is preliminary data.</text>
</comment>
<evidence type="ECO:0000256" key="2">
    <source>
        <dbReference type="ARBA" id="ARBA00023239"/>
    </source>
</evidence>
<evidence type="ECO:0000256" key="1">
    <source>
        <dbReference type="ARBA" id="ARBA00022793"/>
    </source>
</evidence>